<evidence type="ECO:0000256" key="1">
    <source>
        <dbReference type="SAM" id="Coils"/>
    </source>
</evidence>
<feature type="compositionally biased region" description="Pro residues" evidence="2">
    <location>
        <begin position="376"/>
        <end position="389"/>
    </location>
</feature>
<keyword evidence="7" id="KW-1185">Reference proteome</keyword>
<sequence>MPDFEIKGDPAGVRSRARTMVTKADLFSDTGSALRDLDTKKGWYGRSAERFGDKNDQEPTRWWEAGGAFRSGGAALNAYADALEHAQNEASRAKAEYERGDDATREAKAAYVEYEGRYNKLKSQAISDGLAYPWAKEPFSDPGDELRKNALEIFAAAKRGREDAARICAADVRSACRNAPEKRNWLENRIHSNIEILKGAAEATWELVEMGFSKYNPQWQMTKSMLRGLGLMEESELTTEELKMQFQLDGEMLEQAWGAAKKDPLEFGKQLGKGMLDWDTWADNPARAVGHLLPDIIAGILTGGTAGAASRGLRIGASIADTIGDIGGSAKGLTRAADAVDGIGDTFNVGKKLFGSTPTPQIDLPGNDAPGDGPRSAPPVPDAAGPPPSGASGTPAAHSPAPETSASPTNPASDPARPEATTPTKQSSALSVGDGTTLDASPASHGATPIPDSSPPTNPPGHGPSAPGAANDPMSRLESRLGAISDTGQNFLESRLGGHGDVSPTPTPSDSPISRLDGDPEPKVPDPDLDDRSDVDGQPPTEDPLRPGPTPDGDSDSVDEPEVDPQGSSDREGVAPGEDPVQIEDHAKPEAKLNRDDYPNTQDYAGEAYNRINPYLRGEYDAPPFMGADDMIDGVKRELDSLPPTQEVSHRGMYMERSMVDRLFSGERFSDPAFLSTTKSPDVASNWIDELHDNRDPDAAPKDKVLVRVEGHTGRDISDISLNSGEKEILFKPGTEFDVVGRHWNDSAGRWEIELREVGHPDPGSHAGDRLDPPSVDSQHIDGRTDDGSTNTSDSADTVNDASAIESERSYTDHPTEWGSGQYDPLLDAHLPHLDAPESIGESVKHVNELGFWADPQRFGNNCHNVVEALELRARGYDVTAQPTVEGAQVNLGAAATPGAPSTFEGRHLPNIESGWHEADGTTRTFEYLSDHGTASPTQALEAYASDFPAGARGFITGQWQNEGTGHIFSFVKEADGSVRLIDGQTNTPDAGNHLNEMRFNQRHQNPWDDIRVLRVDDLEPTSDILQAARPNTPENHADTVSWAQAIRNGEPTQLPDSMVQNELDSNTRWRERNDSLYENLESASRDPEATATERNQASQMLRALREQNHRLEWGRYNFEMRIYEARLADINSSTRRT</sequence>
<evidence type="ECO:0000256" key="2">
    <source>
        <dbReference type="SAM" id="MobiDB-lite"/>
    </source>
</evidence>
<comment type="caution">
    <text evidence="6">The sequence shown here is derived from an EMBL/GenBank/DDBJ whole genome shotgun (WGS) entry which is preliminary data.</text>
</comment>
<accession>A0A7W5A8W0</accession>
<dbReference type="RefSeq" id="WP_183550451.1">
    <property type="nucleotide sequence ID" value="NZ_BMQT01000015.1"/>
</dbReference>
<evidence type="ECO:0000259" key="5">
    <source>
        <dbReference type="Pfam" id="PF21725"/>
    </source>
</evidence>
<evidence type="ECO:0000259" key="3">
    <source>
        <dbReference type="Pfam" id="PF03496"/>
    </source>
</evidence>
<feature type="domain" description="Putative T7SS secretion signal" evidence="5">
    <location>
        <begin position="6"/>
        <end position="182"/>
    </location>
</feature>
<dbReference type="PROSITE" id="PS51996">
    <property type="entry name" value="TR_MART"/>
    <property type="match status" value="1"/>
</dbReference>
<feature type="compositionally biased region" description="Basic and acidic residues" evidence="2">
    <location>
        <begin position="516"/>
        <end position="535"/>
    </location>
</feature>
<dbReference type="Proteomes" id="UP000577707">
    <property type="component" value="Unassembled WGS sequence"/>
</dbReference>
<organism evidence="6 7">
    <name type="scientific">Nocardioides albus</name>
    <dbReference type="NCBI Taxonomy" id="1841"/>
    <lineage>
        <taxon>Bacteria</taxon>
        <taxon>Bacillati</taxon>
        <taxon>Actinomycetota</taxon>
        <taxon>Actinomycetes</taxon>
        <taxon>Propionibacteriales</taxon>
        <taxon>Nocardioidaceae</taxon>
        <taxon>Nocardioides</taxon>
    </lineage>
</organism>
<feature type="compositionally biased region" description="Acidic residues" evidence="2">
    <location>
        <begin position="553"/>
        <end position="563"/>
    </location>
</feature>
<protein>
    <recommendedName>
        <fullName evidence="8">NAD(+)--protein-arginine ADP-ribosyltransferase</fullName>
    </recommendedName>
</protein>
<dbReference type="Gene3D" id="3.90.176.10">
    <property type="entry name" value="Toxin ADP-ribosyltransferase, Chain A, domain 1"/>
    <property type="match status" value="1"/>
</dbReference>
<feature type="compositionally biased region" description="Basic and acidic residues" evidence="2">
    <location>
        <begin position="583"/>
        <end position="598"/>
    </location>
</feature>
<feature type="compositionally biased region" description="Polar residues" evidence="2">
    <location>
        <begin position="788"/>
        <end position="800"/>
    </location>
</feature>
<reference evidence="6 7" key="1">
    <citation type="submission" date="2020-08" db="EMBL/GenBank/DDBJ databases">
        <title>Genomic Encyclopedia of Type Strains, Phase III (KMG-III): the genomes of soil and plant-associated and newly described type strains.</title>
        <authorList>
            <person name="Whitman W."/>
        </authorList>
    </citation>
    <scope>NUCLEOTIDE SEQUENCE [LARGE SCALE GENOMIC DNA]</scope>
    <source>
        <strain evidence="6 7">CECT 3302</strain>
    </source>
</reference>
<evidence type="ECO:0000313" key="7">
    <source>
        <dbReference type="Proteomes" id="UP000577707"/>
    </source>
</evidence>
<name>A0A7W5A8W0_9ACTN</name>
<feature type="region of interest" description="Disordered" evidence="2">
    <location>
        <begin position="352"/>
        <end position="606"/>
    </location>
</feature>
<evidence type="ECO:0008006" key="8">
    <source>
        <dbReference type="Google" id="ProtNLM"/>
    </source>
</evidence>
<dbReference type="GO" id="GO:0005576">
    <property type="term" value="C:extracellular region"/>
    <property type="evidence" value="ECO:0007669"/>
    <property type="project" value="InterPro"/>
</dbReference>
<evidence type="ECO:0000259" key="4">
    <source>
        <dbReference type="Pfam" id="PF15644"/>
    </source>
</evidence>
<dbReference type="Pfam" id="PF03496">
    <property type="entry name" value="ADPrib_exo_Tox"/>
    <property type="match status" value="1"/>
</dbReference>
<feature type="region of interest" description="Disordered" evidence="2">
    <location>
        <begin position="758"/>
        <end position="800"/>
    </location>
</feature>
<dbReference type="InterPro" id="IPR028908">
    <property type="entry name" value="Tox-PL_dom"/>
</dbReference>
<dbReference type="AlphaFoldDB" id="A0A7W5A8W0"/>
<gene>
    <name evidence="6" type="ORF">FHS12_004692</name>
</gene>
<feature type="domain" description="Tox-PL" evidence="4">
    <location>
        <begin position="861"/>
        <end position="986"/>
    </location>
</feature>
<feature type="compositionally biased region" description="Polar residues" evidence="2">
    <location>
        <begin position="421"/>
        <end position="430"/>
    </location>
</feature>
<feature type="compositionally biased region" description="Low complexity" evidence="2">
    <location>
        <begin position="390"/>
        <end position="402"/>
    </location>
</feature>
<proteinExistence type="predicted"/>
<keyword evidence="1" id="KW-0175">Coiled coil</keyword>
<dbReference type="Pfam" id="PF21725">
    <property type="entry name" value="T7SS_signal"/>
    <property type="match status" value="1"/>
</dbReference>
<feature type="coiled-coil region" evidence="1">
    <location>
        <begin position="76"/>
        <end position="124"/>
    </location>
</feature>
<dbReference type="EMBL" id="JACHXG010000012">
    <property type="protein sequence ID" value="MBB3091717.1"/>
    <property type="molecule type" value="Genomic_DNA"/>
</dbReference>
<feature type="domain" description="ADP ribosyltransferase" evidence="3">
    <location>
        <begin position="592"/>
        <end position="747"/>
    </location>
</feature>
<dbReference type="InterPro" id="IPR003540">
    <property type="entry name" value="ADP-ribosyltransferase"/>
</dbReference>
<dbReference type="Pfam" id="PF15644">
    <property type="entry name" value="Gln_amidase"/>
    <property type="match status" value="1"/>
</dbReference>
<dbReference type="SUPFAM" id="SSF56399">
    <property type="entry name" value="ADP-ribosylation"/>
    <property type="match status" value="1"/>
</dbReference>
<dbReference type="InterPro" id="IPR049082">
    <property type="entry name" value="T7SS_signal"/>
</dbReference>
<feature type="compositionally biased region" description="Pro residues" evidence="2">
    <location>
        <begin position="452"/>
        <end position="462"/>
    </location>
</feature>
<evidence type="ECO:0000313" key="6">
    <source>
        <dbReference type="EMBL" id="MBB3091717.1"/>
    </source>
</evidence>